<dbReference type="GO" id="GO:0032259">
    <property type="term" value="P:methylation"/>
    <property type="evidence" value="ECO:0007669"/>
    <property type="project" value="UniProtKB-KW"/>
</dbReference>
<evidence type="ECO:0000259" key="1">
    <source>
        <dbReference type="Pfam" id="PF08241"/>
    </source>
</evidence>
<sequence>MVALYDQIGVSYDTTRRENQEITRRMVHLLDASETGKYLDMACGSGNYTIAMKSAGGMNMVGADVSEQMLERAGKKDDRLDWIQADVHQLPFEDRTFQGVTCMLSIHHFNDLKQAFAEIFRVMDAGRFVLFTSCPTQMEHYWLNHYFPQAMRDSIKQMPRVESVLEELKECGFAVHGVESLLVQPNLQDFFLYSGKHRPAMYVDEHVRKGISIFQQFGQPDEVSRGVRQLEEDIKSGHIVDVQNQYTSLNGDYTFIVAEKK</sequence>
<dbReference type="Gene3D" id="3.40.50.150">
    <property type="entry name" value="Vaccinia Virus protein VP39"/>
    <property type="match status" value="1"/>
</dbReference>
<keyword evidence="2" id="KW-0808">Transferase</keyword>
<name>A0A859FK09_9BACI</name>
<protein>
    <submittedName>
        <fullName evidence="2">Class I SAM-dependent methyltransferase</fullName>
    </submittedName>
</protein>
<gene>
    <name evidence="2" type="ORF">FLK61_26550</name>
</gene>
<dbReference type="PANTHER" id="PTHR43591:SF24">
    <property type="entry name" value="2-METHOXY-6-POLYPRENYL-1,4-BENZOQUINOL METHYLASE, MITOCHONDRIAL"/>
    <property type="match status" value="1"/>
</dbReference>
<dbReference type="Pfam" id="PF08241">
    <property type="entry name" value="Methyltransf_11"/>
    <property type="match status" value="1"/>
</dbReference>
<reference evidence="3" key="1">
    <citation type="submission" date="2019-07" db="EMBL/GenBank/DDBJ databases">
        <title>Bacillus alkalisoli sp. nov. isolated from saline soil.</title>
        <authorList>
            <person name="Sun J.-Q."/>
            <person name="Xu L."/>
        </authorList>
    </citation>
    <scope>NUCLEOTIDE SEQUENCE [LARGE SCALE GENOMIC DNA]</scope>
    <source>
        <strain evidence="3">M4U3P1</strain>
    </source>
</reference>
<proteinExistence type="predicted"/>
<dbReference type="InterPro" id="IPR013216">
    <property type="entry name" value="Methyltransf_11"/>
</dbReference>
<dbReference type="PANTHER" id="PTHR43591">
    <property type="entry name" value="METHYLTRANSFERASE"/>
    <property type="match status" value="1"/>
</dbReference>
<feature type="domain" description="Methyltransferase type 11" evidence="1">
    <location>
        <begin position="39"/>
        <end position="126"/>
    </location>
</feature>
<keyword evidence="2" id="KW-0489">Methyltransferase</keyword>
<organism evidence="2 3">
    <name type="scientific">Paenalkalicoccus suaedae</name>
    <dbReference type="NCBI Taxonomy" id="2592382"/>
    <lineage>
        <taxon>Bacteria</taxon>
        <taxon>Bacillati</taxon>
        <taxon>Bacillota</taxon>
        <taxon>Bacilli</taxon>
        <taxon>Bacillales</taxon>
        <taxon>Bacillaceae</taxon>
        <taxon>Paenalkalicoccus</taxon>
    </lineage>
</organism>
<dbReference type="SUPFAM" id="SSF53335">
    <property type="entry name" value="S-adenosyl-L-methionine-dependent methyltransferases"/>
    <property type="match status" value="1"/>
</dbReference>
<evidence type="ECO:0000313" key="3">
    <source>
        <dbReference type="Proteomes" id="UP000318138"/>
    </source>
</evidence>
<dbReference type="EMBL" id="CP041372">
    <property type="protein sequence ID" value="QKS73170.1"/>
    <property type="molecule type" value="Genomic_DNA"/>
</dbReference>
<keyword evidence="3" id="KW-1185">Reference proteome</keyword>
<dbReference type="GO" id="GO:0008757">
    <property type="term" value="F:S-adenosylmethionine-dependent methyltransferase activity"/>
    <property type="evidence" value="ECO:0007669"/>
    <property type="project" value="InterPro"/>
</dbReference>
<dbReference type="Proteomes" id="UP000318138">
    <property type="component" value="Chromosome"/>
</dbReference>
<evidence type="ECO:0000313" key="2">
    <source>
        <dbReference type="EMBL" id="QKS73170.1"/>
    </source>
</evidence>
<dbReference type="AlphaFoldDB" id="A0A859FK09"/>
<dbReference type="KEGG" id="psua:FLK61_26550"/>
<dbReference type="CDD" id="cd02440">
    <property type="entry name" value="AdoMet_MTases"/>
    <property type="match status" value="1"/>
</dbReference>
<dbReference type="InterPro" id="IPR029063">
    <property type="entry name" value="SAM-dependent_MTases_sf"/>
</dbReference>
<accession>A0A859FK09</accession>